<evidence type="ECO:0000256" key="6">
    <source>
        <dbReference type="ARBA" id="ARBA00022692"/>
    </source>
</evidence>
<keyword evidence="5 12" id="KW-0926">Vacuole</keyword>
<evidence type="ECO:0000256" key="7">
    <source>
        <dbReference type="ARBA" id="ARBA00022801"/>
    </source>
</evidence>
<keyword evidence="6" id="KW-0812">Transmembrane</keyword>
<evidence type="ECO:0000313" key="14">
    <source>
        <dbReference type="EMBL" id="EME87196.1"/>
    </source>
</evidence>
<evidence type="ECO:0000256" key="8">
    <source>
        <dbReference type="ARBA" id="ARBA00022968"/>
    </source>
</evidence>
<comment type="function">
    <text evidence="12">Catalyzes the hydrolysis of inorganic polyphosphate (polyP) chains of many hundreds of phosphate residues into shorter lengths.</text>
</comment>
<dbReference type="Proteomes" id="UP000016932">
    <property type="component" value="Unassembled WGS sequence"/>
</dbReference>
<sequence length="635" mass="73777">MVASSRSQVRRELGRRLGLHLIRYPDFHPDRFYEVYSATSEEAACHRGQGPAGIYGAETSECDSPISLINKTMEFVAKEFRDNIDFVIWTGDSARHDNDDELPRTAEQVLGLNRFMVQKMAETFGKHNGDEEDEDPNHDYVVPIVPNLGNNDILPHNILEKGPNQWTRTYANVWRQFIPEVQRHSFEQGGWFYVEVIPRKLAVFSLNTLYFFGSNAAADGCALKSEPGYRQMEWLRIQLQFMRDRGMKAMLIGHVPPVRQEAKTSWDETCWQKYTLWLRQYRDVIVSTHYGHFNYDHFMFQDFKEIKQDTEEGRMHYLRALGPDDGDFSAQAKTDYFIQLRDEWAELPEPPKPESKSWLDTISGKGKQDKEKYKKKQKKYLKKMGGKYAERFAASFVSASVVPNLFPTLRVFEYNTTGLENTDLDAIDLPAPAPFDYDVDDVKIQKKKKKKKNKFTVPEAPSKSAPPGPAYSPQTLSLLKYTQYFANLTYINNDFTKSSVSESEVDPAGWHEGKHKGKKPHEKDHEPNPKKFKYEVLYDTKEDRVYHLEDLTMPSLIDLARRIGDFVSEDSNDSEQLEVEDEEEIEGGGKHKKKKKKHKKHSKKYRKRNEAWYTFVRRAFVETLSSDEIDEEFGQ</sequence>
<dbReference type="PIRSF" id="PIRSF027093">
    <property type="entry name" value="EndopolyPtase_N1"/>
    <property type="match status" value="1"/>
</dbReference>
<dbReference type="EMBL" id="KB446555">
    <property type="protein sequence ID" value="EME87196.1"/>
    <property type="molecule type" value="Genomic_DNA"/>
</dbReference>
<dbReference type="GO" id="GO:0005774">
    <property type="term" value="C:vacuolar membrane"/>
    <property type="evidence" value="ECO:0007669"/>
    <property type="project" value="UniProtKB-SubCell"/>
</dbReference>
<evidence type="ECO:0000256" key="2">
    <source>
        <dbReference type="ARBA" id="ARBA00010399"/>
    </source>
</evidence>
<evidence type="ECO:0000256" key="11">
    <source>
        <dbReference type="ARBA" id="ARBA00023180"/>
    </source>
</evidence>
<dbReference type="RefSeq" id="XP_007920728.1">
    <property type="nucleotide sequence ID" value="XM_007922537.1"/>
</dbReference>
<evidence type="ECO:0000256" key="12">
    <source>
        <dbReference type="PIRNR" id="PIRNR027093"/>
    </source>
</evidence>
<name>N1Q6W9_PSEFD</name>
<feature type="region of interest" description="Disordered" evidence="13">
    <location>
        <begin position="505"/>
        <end position="528"/>
    </location>
</feature>
<evidence type="ECO:0000256" key="10">
    <source>
        <dbReference type="ARBA" id="ARBA00023136"/>
    </source>
</evidence>
<dbReference type="GO" id="GO:0000324">
    <property type="term" value="C:fungal-type vacuole"/>
    <property type="evidence" value="ECO:0007669"/>
    <property type="project" value="TreeGrafter"/>
</dbReference>
<proteinExistence type="inferred from homology"/>
<dbReference type="InterPro" id="IPR012358">
    <property type="entry name" value="EndopolyPtase_N1"/>
</dbReference>
<comment type="similarity">
    <text evidence="2">Belongs to the endopolyphosphatase PPN1 family.</text>
</comment>
<dbReference type="eggNOG" id="KOG3770">
    <property type="taxonomic scope" value="Eukaryota"/>
</dbReference>
<dbReference type="GeneID" id="19331368"/>
<dbReference type="InterPro" id="IPR029052">
    <property type="entry name" value="Metallo-depent_PP-like"/>
</dbReference>
<reference evidence="14 15" key="1">
    <citation type="journal article" date="2012" name="PLoS Pathog.">
        <title>Diverse lifestyles and strategies of plant pathogenesis encoded in the genomes of eighteen Dothideomycetes fungi.</title>
        <authorList>
            <person name="Ohm R.A."/>
            <person name="Feau N."/>
            <person name="Henrissat B."/>
            <person name="Schoch C.L."/>
            <person name="Horwitz B.A."/>
            <person name="Barry K.W."/>
            <person name="Condon B.J."/>
            <person name="Copeland A.C."/>
            <person name="Dhillon B."/>
            <person name="Glaser F."/>
            <person name="Hesse C.N."/>
            <person name="Kosti I."/>
            <person name="LaButti K."/>
            <person name="Lindquist E.A."/>
            <person name="Lucas S."/>
            <person name="Salamov A.A."/>
            <person name="Bradshaw R.E."/>
            <person name="Ciuffetti L."/>
            <person name="Hamelin R.C."/>
            <person name="Kema G.H.J."/>
            <person name="Lawrence C."/>
            <person name="Scott J.A."/>
            <person name="Spatafora J.W."/>
            <person name="Turgeon B.G."/>
            <person name="de Wit P.J.G.M."/>
            <person name="Zhong S."/>
            <person name="Goodwin S.B."/>
            <person name="Grigoriev I.V."/>
        </authorList>
    </citation>
    <scope>NUCLEOTIDE SEQUENCE [LARGE SCALE GENOMIC DNA]</scope>
    <source>
        <strain evidence="14 15">CIRAD86</strain>
    </source>
</reference>
<dbReference type="GO" id="GO:0008081">
    <property type="term" value="F:phosphoric diester hydrolase activity"/>
    <property type="evidence" value="ECO:0007669"/>
    <property type="project" value="TreeGrafter"/>
</dbReference>
<evidence type="ECO:0000256" key="9">
    <source>
        <dbReference type="ARBA" id="ARBA00022989"/>
    </source>
</evidence>
<dbReference type="PANTHER" id="PTHR10340:SF55">
    <property type="entry name" value="ENDOPOLYPHOSPHATASE"/>
    <property type="match status" value="1"/>
</dbReference>
<dbReference type="EC" id="3.6.1.10" evidence="3 12"/>
<dbReference type="HOGENOM" id="CLU_013424_1_1_1"/>
<keyword evidence="7 12" id="KW-0378">Hydrolase</keyword>
<keyword evidence="15" id="KW-1185">Reference proteome</keyword>
<organism evidence="14 15">
    <name type="scientific">Pseudocercospora fijiensis (strain CIRAD86)</name>
    <name type="common">Black leaf streak disease fungus</name>
    <name type="synonym">Mycosphaerella fijiensis</name>
    <dbReference type="NCBI Taxonomy" id="383855"/>
    <lineage>
        <taxon>Eukaryota</taxon>
        <taxon>Fungi</taxon>
        <taxon>Dikarya</taxon>
        <taxon>Ascomycota</taxon>
        <taxon>Pezizomycotina</taxon>
        <taxon>Dothideomycetes</taxon>
        <taxon>Dothideomycetidae</taxon>
        <taxon>Mycosphaerellales</taxon>
        <taxon>Mycosphaerellaceae</taxon>
        <taxon>Pseudocercospora</taxon>
    </lineage>
</organism>
<protein>
    <recommendedName>
        <fullName evidence="4 12">Endopolyphosphatase</fullName>
        <ecNumber evidence="3 12">3.6.1.10</ecNumber>
    </recommendedName>
</protein>
<keyword evidence="8" id="KW-0735">Signal-anchor</keyword>
<dbReference type="GO" id="GO:0006798">
    <property type="term" value="P:polyphosphate catabolic process"/>
    <property type="evidence" value="ECO:0007669"/>
    <property type="project" value="TreeGrafter"/>
</dbReference>
<evidence type="ECO:0000256" key="13">
    <source>
        <dbReference type="SAM" id="MobiDB-lite"/>
    </source>
</evidence>
<evidence type="ECO:0000256" key="4">
    <source>
        <dbReference type="ARBA" id="ARBA00014458"/>
    </source>
</evidence>
<feature type="compositionally biased region" description="Acidic residues" evidence="13">
    <location>
        <begin position="570"/>
        <end position="586"/>
    </location>
</feature>
<dbReference type="PANTHER" id="PTHR10340">
    <property type="entry name" value="SPHINGOMYELIN PHOSPHODIESTERASE"/>
    <property type="match status" value="1"/>
</dbReference>
<dbReference type="GO" id="GO:0000298">
    <property type="term" value="F:endopolyphosphatase activity"/>
    <property type="evidence" value="ECO:0007669"/>
    <property type="project" value="UniProtKB-EC"/>
</dbReference>
<evidence type="ECO:0000256" key="5">
    <source>
        <dbReference type="ARBA" id="ARBA00022554"/>
    </source>
</evidence>
<keyword evidence="11" id="KW-0325">Glycoprotein</keyword>
<evidence type="ECO:0000256" key="3">
    <source>
        <dbReference type="ARBA" id="ARBA00012459"/>
    </source>
</evidence>
<evidence type="ECO:0000256" key="1">
    <source>
        <dbReference type="ARBA" id="ARBA00004576"/>
    </source>
</evidence>
<feature type="region of interest" description="Disordered" evidence="13">
    <location>
        <begin position="570"/>
        <end position="606"/>
    </location>
</feature>
<dbReference type="VEuPathDB" id="FungiDB:MYCFIDRAFT_147875"/>
<evidence type="ECO:0000313" key="15">
    <source>
        <dbReference type="Proteomes" id="UP000016932"/>
    </source>
</evidence>
<accession>N1Q6W9</accession>
<comment type="subcellular location">
    <subcellularLocation>
        <location evidence="1">Vacuole membrane</location>
        <topology evidence="1">Single-pass type II membrane protein</topology>
    </subcellularLocation>
</comment>
<dbReference type="KEGG" id="pfj:MYCFIDRAFT_147875"/>
<dbReference type="AlphaFoldDB" id="N1Q6W9"/>
<dbReference type="SUPFAM" id="SSF56300">
    <property type="entry name" value="Metallo-dependent phosphatases"/>
    <property type="match status" value="1"/>
</dbReference>
<feature type="region of interest" description="Disordered" evidence="13">
    <location>
        <begin position="448"/>
        <end position="471"/>
    </location>
</feature>
<dbReference type="STRING" id="383855.N1Q6W9"/>
<feature type="compositionally biased region" description="Basic residues" evidence="13">
    <location>
        <begin position="590"/>
        <end position="606"/>
    </location>
</feature>
<keyword evidence="10 12" id="KW-0472">Membrane</keyword>
<keyword evidence="9" id="KW-1133">Transmembrane helix</keyword>
<dbReference type="GO" id="GO:0004309">
    <property type="term" value="F:exopolyphosphatase activity"/>
    <property type="evidence" value="ECO:0007669"/>
    <property type="project" value="TreeGrafter"/>
</dbReference>
<dbReference type="OrthoDB" id="348678at2759"/>
<gene>
    <name evidence="14" type="ORF">MYCFIDRAFT_147875</name>
</gene>
<comment type="catalytic activity">
    <reaction evidence="12">
        <text>[phosphate](n+1) + n H2O = (n+1) phosphate + n H(+)</text>
        <dbReference type="Rhea" id="RHEA:22452"/>
        <dbReference type="Rhea" id="RHEA-COMP:14280"/>
        <dbReference type="ChEBI" id="CHEBI:15377"/>
        <dbReference type="ChEBI" id="CHEBI:15378"/>
        <dbReference type="ChEBI" id="CHEBI:16838"/>
        <dbReference type="ChEBI" id="CHEBI:43474"/>
        <dbReference type="EC" id="3.6.1.10"/>
    </reaction>
</comment>